<dbReference type="AlphaFoldDB" id="A0A8T0IPC6"/>
<evidence type="ECO:0000256" key="9">
    <source>
        <dbReference type="ARBA" id="ARBA00023004"/>
    </source>
</evidence>
<sequence length="542" mass="61718">MDFVKFMVARIPYYVEYNPEYGFAEQNMGFYVSMIACFILPLVLLKLLILPAKHKLPPSPPAFPIFGHLHLLGTLPHQGMAHLAKKYGEIYSLRLGSVPAIVVTTPSMAREFLQTHDKIWASRTVRIKSAFYFSYNYSGIAFAPYTPVWRNLRKICMLELFTQGRMEASQGVREVEMRYMIRSVLNDAHQGQPVDFKLKLNALTANVVARIVLNKRFTGCVDSTAEEEAEAHEFMEIIEELFILQGTFMIGDYLPWLRPLDLGGTERRMKVLRVRLDAFLDKILHEHEEKRDNGPIAEEDKDMIDVLLNEMYKQDPNEAERIDMNNVKSTILNMFAGGTDTSTVTMEWAMSELLRHPQCMKKLQAELDAMIGRERLVRESDIPNLPYLQAVIKETFRLHPVGPLLVPHESTDDCEVAGYRIPAGTRLYVNIWAIGRNPDAWDRPLEFDPERFMSGPDVNIDIKGQDFRLLPFGSGRRGCPGIPLGMLIVQCTMATLIHAFDWSLPPGEAPKDMDMTEAFGLTVPRASSLFAVAKPRQDARLY</sequence>
<evidence type="ECO:0000256" key="13">
    <source>
        <dbReference type="SAM" id="Phobius"/>
    </source>
</evidence>
<evidence type="ECO:0000256" key="5">
    <source>
        <dbReference type="ARBA" id="ARBA00022692"/>
    </source>
</evidence>
<dbReference type="GO" id="GO:0020037">
    <property type="term" value="F:heme binding"/>
    <property type="evidence" value="ECO:0007669"/>
    <property type="project" value="InterPro"/>
</dbReference>
<dbReference type="InterPro" id="IPR001128">
    <property type="entry name" value="Cyt_P450"/>
</dbReference>
<dbReference type="GO" id="GO:0016705">
    <property type="term" value="F:oxidoreductase activity, acting on paired donors, with incorporation or reduction of molecular oxygen"/>
    <property type="evidence" value="ECO:0007669"/>
    <property type="project" value="InterPro"/>
</dbReference>
<keyword evidence="8 12" id="KW-0560">Oxidoreductase</keyword>
<evidence type="ECO:0000256" key="6">
    <source>
        <dbReference type="ARBA" id="ARBA00022723"/>
    </source>
</evidence>
<keyword evidence="5 13" id="KW-0812">Transmembrane</keyword>
<proteinExistence type="inferred from homology"/>
<evidence type="ECO:0000313" key="14">
    <source>
        <dbReference type="EMBL" id="KAG0584696.1"/>
    </source>
</evidence>
<dbReference type="PRINTS" id="PR00385">
    <property type="entry name" value="P450"/>
</dbReference>
<dbReference type="GO" id="GO:0004497">
    <property type="term" value="F:monooxygenase activity"/>
    <property type="evidence" value="ECO:0007669"/>
    <property type="project" value="UniProtKB-KW"/>
</dbReference>
<feature type="binding site" description="axial binding residue" evidence="11">
    <location>
        <position position="479"/>
    </location>
    <ligand>
        <name>heme</name>
        <dbReference type="ChEBI" id="CHEBI:30413"/>
    </ligand>
    <ligandPart>
        <name>Fe</name>
        <dbReference type="ChEBI" id="CHEBI:18248"/>
    </ligandPart>
</feature>
<keyword evidence="12" id="KW-0503">Monooxygenase</keyword>
<evidence type="ECO:0000256" key="4">
    <source>
        <dbReference type="ARBA" id="ARBA00022617"/>
    </source>
</evidence>
<comment type="similarity">
    <text evidence="3 12">Belongs to the cytochrome P450 family.</text>
</comment>
<dbReference type="Proteomes" id="UP000822688">
    <property type="component" value="Chromosome 3"/>
</dbReference>
<accession>A0A8T0IPC6</accession>
<evidence type="ECO:0000256" key="1">
    <source>
        <dbReference type="ARBA" id="ARBA00001971"/>
    </source>
</evidence>
<comment type="cofactor">
    <cofactor evidence="1 11">
        <name>heme</name>
        <dbReference type="ChEBI" id="CHEBI:30413"/>
    </cofactor>
</comment>
<dbReference type="PANTHER" id="PTHR47944">
    <property type="entry name" value="CYTOCHROME P450 98A9"/>
    <property type="match status" value="1"/>
</dbReference>
<dbReference type="GO" id="GO:0016020">
    <property type="term" value="C:membrane"/>
    <property type="evidence" value="ECO:0007669"/>
    <property type="project" value="UniProtKB-SubCell"/>
</dbReference>
<dbReference type="InterPro" id="IPR036396">
    <property type="entry name" value="Cyt_P450_sf"/>
</dbReference>
<reference evidence="14" key="1">
    <citation type="submission" date="2020-06" db="EMBL/GenBank/DDBJ databases">
        <title>WGS assembly of Ceratodon purpureus strain R40.</title>
        <authorList>
            <person name="Carey S.B."/>
            <person name="Jenkins J."/>
            <person name="Shu S."/>
            <person name="Lovell J.T."/>
            <person name="Sreedasyam A."/>
            <person name="Maumus F."/>
            <person name="Tiley G.P."/>
            <person name="Fernandez-Pozo N."/>
            <person name="Barry K."/>
            <person name="Chen C."/>
            <person name="Wang M."/>
            <person name="Lipzen A."/>
            <person name="Daum C."/>
            <person name="Saski C.A."/>
            <person name="Payton A.C."/>
            <person name="Mcbreen J.C."/>
            <person name="Conrad R.E."/>
            <person name="Kollar L.M."/>
            <person name="Olsson S."/>
            <person name="Huttunen S."/>
            <person name="Landis J.B."/>
            <person name="Wickett N.J."/>
            <person name="Johnson M.G."/>
            <person name="Rensing S.A."/>
            <person name="Grimwood J."/>
            <person name="Schmutz J."/>
            <person name="Mcdaniel S.F."/>
        </authorList>
    </citation>
    <scope>NUCLEOTIDE SEQUENCE</scope>
    <source>
        <strain evidence="14">R40</strain>
    </source>
</reference>
<keyword evidence="15" id="KW-1185">Reference proteome</keyword>
<dbReference type="FunFam" id="1.10.630.10:FF:000097">
    <property type="entry name" value="Cytochrome P-450 19"/>
    <property type="match status" value="1"/>
</dbReference>
<evidence type="ECO:0000256" key="3">
    <source>
        <dbReference type="ARBA" id="ARBA00010617"/>
    </source>
</evidence>
<dbReference type="CDD" id="cd20618">
    <property type="entry name" value="CYP71_clan"/>
    <property type="match status" value="1"/>
</dbReference>
<organism evidence="14 15">
    <name type="scientific">Ceratodon purpureus</name>
    <name type="common">Fire moss</name>
    <name type="synonym">Dicranum purpureum</name>
    <dbReference type="NCBI Taxonomy" id="3225"/>
    <lineage>
        <taxon>Eukaryota</taxon>
        <taxon>Viridiplantae</taxon>
        <taxon>Streptophyta</taxon>
        <taxon>Embryophyta</taxon>
        <taxon>Bryophyta</taxon>
        <taxon>Bryophytina</taxon>
        <taxon>Bryopsida</taxon>
        <taxon>Dicranidae</taxon>
        <taxon>Pseudoditrichales</taxon>
        <taxon>Ditrichaceae</taxon>
        <taxon>Ceratodon</taxon>
    </lineage>
</organism>
<dbReference type="PANTHER" id="PTHR47944:SF16">
    <property type="entry name" value="CYTOCHROME P450 FAMILY 1 SUBFAMILY A POLYPEPTIDE 1"/>
    <property type="match status" value="1"/>
</dbReference>
<evidence type="ECO:0000256" key="2">
    <source>
        <dbReference type="ARBA" id="ARBA00004167"/>
    </source>
</evidence>
<keyword evidence="9 11" id="KW-0408">Iron</keyword>
<dbReference type="PROSITE" id="PS00086">
    <property type="entry name" value="CYTOCHROME_P450"/>
    <property type="match status" value="1"/>
</dbReference>
<dbReference type="PRINTS" id="PR00463">
    <property type="entry name" value="EP450I"/>
</dbReference>
<evidence type="ECO:0008006" key="16">
    <source>
        <dbReference type="Google" id="ProtNLM"/>
    </source>
</evidence>
<feature type="transmembrane region" description="Helical" evidence="13">
    <location>
        <begin position="28"/>
        <end position="49"/>
    </location>
</feature>
<keyword evidence="7 13" id="KW-1133">Transmembrane helix</keyword>
<comment type="subcellular location">
    <subcellularLocation>
        <location evidence="2">Membrane</location>
        <topology evidence="2">Single-pass membrane protein</topology>
    </subcellularLocation>
</comment>
<keyword evidence="6 11" id="KW-0479">Metal-binding</keyword>
<evidence type="ECO:0000256" key="8">
    <source>
        <dbReference type="ARBA" id="ARBA00023002"/>
    </source>
</evidence>
<protein>
    <recommendedName>
        <fullName evidence="16">Cytochrome P450</fullName>
    </recommendedName>
</protein>
<evidence type="ECO:0000256" key="11">
    <source>
        <dbReference type="PIRSR" id="PIRSR602401-1"/>
    </source>
</evidence>
<dbReference type="Pfam" id="PF00067">
    <property type="entry name" value="p450"/>
    <property type="match status" value="1"/>
</dbReference>
<dbReference type="InterPro" id="IPR017972">
    <property type="entry name" value="Cyt_P450_CS"/>
</dbReference>
<evidence type="ECO:0000256" key="7">
    <source>
        <dbReference type="ARBA" id="ARBA00022989"/>
    </source>
</evidence>
<dbReference type="GO" id="GO:0005506">
    <property type="term" value="F:iron ion binding"/>
    <property type="evidence" value="ECO:0007669"/>
    <property type="project" value="InterPro"/>
</dbReference>
<gene>
    <name evidence="14" type="ORF">KC19_3G228600</name>
</gene>
<comment type="caution">
    <text evidence="14">The sequence shown here is derived from an EMBL/GenBank/DDBJ whole genome shotgun (WGS) entry which is preliminary data.</text>
</comment>
<keyword evidence="4 11" id="KW-0349">Heme</keyword>
<name>A0A8T0IPC6_CERPU</name>
<dbReference type="EMBL" id="CM026423">
    <property type="protein sequence ID" value="KAG0584696.1"/>
    <property type="molecule type" value="Genomic_DNA"/>
</dbReference>
<keyword evidence="10 13" id="KW-0472">Membrane</keyword>
<evidence type="ECO:0000256" key="12">
    <source>
        <dbReference type="RuleBase" id="RU000461"/>
    </source>
</evidence>
<dbReference type="InterPro" id="IPR002401">
    <property type="entry name" value="Cyt_P450_E_grp-I"/>
</dbReference>
<evidence type="ECO:0000313" key="15">
    <source>
        <dbReference type="Proteomes" id="UP000822688"/>
    </source>
</evidence>
<evidence type="ECO:0000256" key="10">
    <source>
        <dbReference type="ARBA" id="ARBA00023136"/>
    </source>
</evidence>
<dbReference type="Gene3D" id="1.10.630.10">
    <property type="entry name" value="Cytochrome P450"/>
    <property type="match status" value="1"/>
</dbReference>
<dbReference type="SUPFAM" id="SSF48264">
    <property type="entry name" value="Cytochrome P450"/>
    <property type="match status" value="1"/>
</dbReference>